<reference evidence="2 3" key="1">
    <citation type="submission" date="2019-11" db="EMBL/GenBank/DDBJ databases">
        <title>Epiphytic Pseudomonas syringae from cherry orchards.</title>
        <authorList>
            <person name="Hulin M.T."/>
        </authorList>
    </citation>
    <scope>NUCLEOTIDE SEQUENCE [LARGE SCALE GENOMIC DNA]</scope>
    <source>
        <strain evidence="2 3">PA-6-9F</strain>
    </source>
</reference>
<accession>A0AAW5A5C3</accession>
<sequence>MNCADLGSALALTCIPVSESVIYMESHVSVPYDGNLIGAYVQDIGRGRVRISDNADTLFHAMTVGIQPTAARGRKLAAIAMENHVQLSDDGEIFVACDQAEAPFYLTQIIDAATAISHHCGQWEASGESRFESLISAALRKTFPGKVKRNYSITGASGHQLKFPFAIDVDKAEIQVVQTISAVGGTPYWPSVYQALGKMIDIKNAIPGIRRTVIFEEAAANEIAKASAALAECASVLIYTSPAQLTSALRAA</sequence>
<dbReference type="Proteomes" id="UP000814172">
    <property type="component" value="Unassembled WGS sequence"/>
</dbReference>
<dbReference type="InterPro" id="IPR014960">
    <property type="entry name" value="DUF1828"/>
</dbReference>
<feature type="domain" description="DUF1828" evidence="1">
    <location>
        <begin position="33"/>
        <end position="116"/>
    </location>
</feature>
<organism evidence="2 3">
    <name type="scientific">Pseudomonas proteolytica</name>
    <dbReference type="NCBI Taxonomy" id="219574"/>
    <lineage>
        <taxon>Bacteria</taxon>
        <taxon>Pseudomonadati</taxon>
        <taxon>Pseudomonadota</taxon>
        <taxon>Gammaproteobacteria</taxon>
        <taxon>Pseudomonadales</taxon>
        <taxon>Pseudomonadaceae</taxon>
        <taxon>Pseudomonas</taxon>
    </lineage>
</organism>
<evidence type="ECO:0000259" key="1">
    <source>
        <dbReference type="Pfam" id="PF08861"/>
    </source>
</evidence>
<dbReference type="AlphaFoldDB" id="A0AAW5A5C3"/>
<dbReference type="Pfam" id="PF08861">
    <property type="entry name" value="DUF1828"/>
    <property type="match status" value="1"/>
</dbReference>
<evidence type="ECO:0000313" key="2">
    <source>
        <dbReference type="EMBL" id="MCF5059107.1"/>
    </source>
</evidence>
<protein>
    <submittedName>
        <fullName evidence="2">DUF1828 domain-containing protein</fullName>
    </submittedName>
</protein>
<dbReference type="EMBL" id="WKEW01000074">
    <property type="protein sequence ID" value="MCF5059107.1"/>
    <property type="molecule type" value="Genomic_DNA"/>
</dbReference>
<keyword evidence="3" id="KW-1185">Reference proteome</keyword>
<proteinExistence type="predicted"/>
<comment type="caution">
    <text evidence="2">The sequence shown here is derived from an EMBL/GenBank/DDBJ whole genome shotgun (WGS) entry which is preliminary data.</text>
</comment>
<evidence type="ECO:0000313" key="3">
    <source>
        <dbReference type="Proteomes" id="UP000814172"/>
    </source>
</evidence>
<name>A0AAW5A5C3_9PSED</name>
<gene>
    <name evidence="2" type="ORF">GIW75_19365</name>
</gene>